<dbReference type="EMBL" id="RCYZ01000006">
    <property type="protein sequence ID" value="TPG64579.1"/>
    <property type="molecule type" value="Genomic_DNA"/>
</dbReference>
<proteinExistence type="predicted"/>
<evidence type="ECO:0000313" key="2">
    <source>
        <dbReference type="EMBL" id="TPG64579.1"/>
    </source>
</evidence>
<sequence length="214" mass="23695">MNSSPAAFKEYLLRDATPPLQLLLAMSFLSQLLRIPLLALALGLVAGAPAQAQVTNTDQKADADFTRYKTYNFMDETARKDSTAADLSANIFDLKRAVTRELEARGYQRAAQPDLLVHIGVATQLLTQTRETNFLNDGAPYYIGQRNFRWQAQNVPIGQYREGTATIDVVDAARKEQVWQGTTTSILSRKSRKAAQQIDKGVAEAFAKFPGQAR</sequence>
<organism evidence="2 3">
    <name type="scientific">Hymenobacter nivis</name>
    <dbReference type="NCBI Taxonomy" id="1850093"/>
    <lineage>
        <taxon>Bacteria</taxon>
        <taxon>Pseudomonadati</taxon>
        <taxon>Bacteroidota</taxon>
        <taxon>Cytophagia</taxon>
        <taxon>Cytophagales</taxon>
        <taxon>Hymenobacteraceae</taxon>
        <taxon>Hymenobacter</taxon>
    </lineage>
</organism>
<dbReference type="InterPro" id="IPR025411">
    <property type="entry name" value="DUF4136"/>
</dbReference>
<gene>
    <name evidence="2" type="ORF">EAH73_15555</name>
</gene>
<evidence type="ECO:0000313" key="3">
    <source>
        <dbReference type="Proteomes" id="UP000317646"/>
    </source>
</evidence>
<keyword evidence="3" id="KW-1185">Reference proteome</keyword>
<reference evidence="2 3" key="1">
    <citation type="journal article" date="2019" name="Environ. Microbiol.">
        <title>Species interactions and distinct microbial communities in high Arctic permafrost affected cryosols are associated with the CH4 and CO2 gas fluxes.</title>
        <authorList>
            <person name="Altshuler I."/>
            <person name="Hamel J."/>
            <person name="Turney S."/>
            <person name="Magnuson E."/>
            <person name="Levesque R."/>
            <person name="Greer C."/>
            <person name="Whyte L.G."/>
        </authorList>
    </citation>
    <scope>NUCLEOTIDE SEQUENCE [LARGE SCALE GENOMIC DNA]</scope>
    <source>
        <strain evidence="2 3">S9.2P</strain>
    </source>
</reference>
<name>A0A502GR11_9BACT</name>
<accession>A0A502GR11</accession>
<dbReference type="Gene3D" id="3.30.160.670">
    <property type="match status" value="1"/>
</dbReference>
<evidence type="ECO:0000259" key="1">
    <source>
        <dbReference type="Pfam" id="PF13590"/>
    </source>
</evidence>
<dbReference type="Proteomes" id="UP000317646">
    <property type="component" value="Unassembled WGS sequence"/>
</dbReference>
<dbReference type="AlphaFoldDB" id="A0A502GR11"/>
<protein>
    <submittedName>
        <fullName evidence="2">DUF4136 domain-containing protein</fullName>
    </submittedName>
</protein>
<feature type="domain" description="DUF4136" evidence="1">
    <location>
        <begin position="56"/>
        <end position="211"/>
    </location>
</feature>
<comment type="caution">
    <text evidence="2">The sequence shown here is derived from an EMBL/GenBank/DDBJ whole genome shotgun (WGS) entry which is preliminary data.</text>
</comment>
<dbReference type="Pfam" id="PF13590">
    <property type="entry name" value="DUF4136"/>
    <property type="match status" value="1"/>
</dbReference>